<comment type="caution">
    <text evidence="2">The sequence shown here is derived from an EMBL/GenBank/DDBJ whole genome shotgun (WGS) entry which is preliminary data.</text>
</comment>
<organism evidence="2 3">
    <name type="scientific">Acetobacterium fimetarium</name>
    <dbReference type="NCBI Taxonomy" id="52691"/>
    <lineage>
        <taxon>Bacteria</taxon>
        <taxon>Bacillati</taxon>
        <taxon>Bacillota</taxon>
        <taxon>Clostridia</taxon>
        <taxon>Eubacteriales</taxon>
        <taxon>Eubacteriaceae</taxon>
        <taxon>Acetobacterium</taxon>
    </lineage>
</organism>
<dbReference type="Proteomes" id="UP000603234">
    <property type="component" value="Unassembled WGS sequence"/>
</dbReference>
<keyword evidence="3" id="KW-1185">Reference proteome</keyword>
<protein>
    <submittedName>
        <fullName evidence="2">DUF262 domain-containing protein</fullName>
    </submittedName>
</protein>
<dbReference type="PANTHER" id="PTHR35149:SF2">
    <property type="entry name" value="DUF262 DOMAIN-CONTAINING PROTEIN"/>
    <property type="match status" value="1"/>
</dbReference>
<dbReference type="PANTHER" id="PTHR35149">
    <property type="entry name" value="SLL5132 PROTEIN"/>
    <property type="match status" value="1"/>
</dbReference>
<proteinExistence type="predicted"/>
<gene>
    <name evidence="2" type="ORF">GH808_13305</name>
</gene>
<sequence>MGSQLTLKNINELCVGENGVLYDFYIPSYQRGYRWADQVTKLLNDLLEFYNSSPSKDAIYCLQPIIVKCRDSVKKSYEIIDGQQRLTTIWLILEYLFRDDYSRFSLSYERGEANSIDKHHIDLAKESIKEWFIQQQKNNPSVRMTSEIERILTTYVTLIWYELSPEIAPEECRRIFRNINAGKIPLTVSEITKAMLLNEKLYGNAKGEQLYRASVWDEMAHTLENKAFWEFISEDKIFVPTRADYILSLEWCTKNKTNKLPEHTGEIFNYFEGLLIGDIDSSKINAENTFAVLREYFRIFQDWYVDPEYCNYIGYLVRYKARGLEKLIEIINLYKKISHSEFLAWLKNEIKRTVSSFNIEELSFTESKEKQQMQDVLVLFSIVTANKLGKRFDFKPSGGWSLEHIFAQRSEIIKPNERILWLQKYLDSNVIEAARRQTDDVDYRDKLNSLEDEIKAYITENKVVEDTFKLLFSKIGDLIEHYNISNIHSISNLALLGKDDNSSLSNAPFYEKRGKIISMSRLGKNSIPQSTVNVFQKVYSSSNNSSVYRGNLDIWSKQDSEAYFKSIEFELNEFWGAGENNE</sequence>
<dbReference type="Pfam" id="PF03235">
    <property type="entry name" value="GmrSD_N"/>
    <property type="match status" value="1"/>
</dbReference>
<evidence type="ECO:0000259" key="1">
    <source>
        <dbReference type="Pfam" id="PF03235"/>
    </source>
</evidence>
<name>A0ABR6WXW5_9FIRM</name>
<dbReference type="EMBL" id="WJBC01000027">
    <property type="protein sequence ID" value="MBC3805395.1"/>
    <property type="molecule type" value="Genomic_DNA"/>
</dbReference>
<dbReference type="InterPro" id="IPR004919">
    <property type="entry name" value="GmrSD_N"/>
</dbReference>
<dbReference type="RefSeq" id="WP_186843285.1">
    <property type="nucleotide sequence ID" value="NZ_WJBC01000027.1"/>
</dbReference>
<reference evidence="2 3" key="1">
    <citation type="journal article" date="2020" name="mSystems">
        <title>Defining Genomic and Predicted Metabolic Features of the Acetobacterium Genus.</title>
        <authorList>
            <person name="Ross D.E."/>
            <person name="Marshall C.W."/>
            <person name="Gulliver D."/>
            <person name="May H.D."/>
            <person name="Norman R.S."/>
        </authorList>
    </citation>
    <scope>NUCLEOTIDE SEQUENCE [LARGE SCALE GENOMIC DNA]</scope>
    <source>
        <strain evidence="2 3">DSM 8238</strain>
    </source>
</reference>
<accession>A0ABR6WXW5</accession>
<evidence type="ECO:0000313" key="2">
    <source>
        <dbReference type="EMBL" id="MBC3805395.1"/>
    </source>
</evidence>
<evidence type="ECO:0000313" key="3">
    <source>
        <dbReference type="Proteomes" id="UP000603234"/>
    </source>
</evidence>
<feature type="domain" description="GmrSD restriction endonucleases N-terminal" evidence="1">
    <location>
        <begin position="19"/>
        <end position="196"/>
    </location>
</feature>